<evidence type="ECO:0000256" key="3">
    <source>
        <dbReference type="ARBA" id="ARBA00023163"/>
    </source>
</evidence>
<keyword evidence="2" id="KW-0238">DNA-binding</keyword>
<dbReference type="GO" id="GO:0003700">
    <property type="term" value="F:DNA-binding transcription factor activity"/>
    <property type="evidence" value="ECO:0007669"/>
    <property type="project" value="TreeGrafter"/>
</dbReference>
<dbReference type="InterPro" id="IPR014757">
    <property type="entry name" value="Tscrpt_reg_IclR_C"/>
</dbReference>
<dbReference type="GO" id="GO:0003677">
    <property type="term" value="F:DNA binding"/>
    <property type="evidence" value="ECO:0007669"/>
    <property type="project" value="UniProtKB-KW"/>
</dbReference>
<dbReference type="GO" id="GO:0045892">
    <property type="term" value="P:negative regulation of DNA-templated transcription"/>
    <property type="evidence" value="ECO:0007669"/>
    <property type="project" value="TreeGrafter"/>
</dbReference>
<protein>
    <submittedName>
        <fullName evidence="6">IclR family transcriptional regulator</fullName>
    </submittedName>
</protein>
<dbReference type="InterPro" id="IPR005471">
    <property type="entry name" value="Tscrpt_reg_IclR_N"/>
</dbReference>
<evidence type="ECO:0000259" key="4">
    <source>
        <dbReference type="PROSITE" id="PS51077"/>
    </source>
</evidence>
<dbReference type="RefSeq" id="WP_213168633.1">
    <property type="nucleotide sequence ID" value="NZ_CP058559.1"/>
</dbReference>
<dbReference type="InterPro" id="IPR050707">
    <property type="entry name" value="HTH_MetabolicPath_Reg"/>
</dbReference>
<name>A0A7G9W7Q1_ALKCA</name>
<evidence type="ECO:0000256" key="1">
    <source>
        <dbReference type="ARBA" id="ARBA00023015"/>
    </source>
</evidence>
<dbReference type="PROSITE" id="PS51077">
    <property type="entry name" value="HTH_ICLR"/>
    <property type="match status" value="1"/>
</dbReference>
<dbReference type="Gene3D" id="1.10.10.10">
    <property type="entry name" value="Winged helix-like DNA-binding domain superfamily/Winged helix DNA-binding domain"/>
    <property type="match status" value="1"/>
</dbReference>
<dbReference type="Gene3D" id="3.30.450.40">
    <property type="match status" value="1"/>
</dbReference>
<keyword evidence="3" id="KW-0804">Transcription</keyword>
<evidence type="ECO:0000259" key="5">
    <source>
        <dbReference type="PROSITE" id="PS51078"/>
    </source>
</evidence>
<evidence type="ECO:0000313" key="7">
    <source>
        <dbReference type="Proteomes" id="UP000516160"/>
    </source>
</evidence>
<accession>A0A7G9W7Q1</accession>
<evidence type="ECO:0000313" key="6">
    <source>
        <dbReference type="EMBL" id="QNO14713.1"/>
    </source>
</evidence>
<evidence type="ECO:0000256" key="2">
    <source>
        <dbReference type="ARBA" id="ARBA00023125"/>
    </source>
</evidence>
<dbReference type="Proteomes" id="UP000516160">
    <property type="component" value="Chromosome"/>
</dbReference>
<dbReference type="PANTHER" id="PTHR30136">
    <property type="entry name" value="HELIX-TURN-HELIX TRANSCRIPTIONAL REGULATOR, ICLR FAMILY"/>
    <property type="match status" value="1"/>
</dbReference>
<dbReference type="InterPro" id="IPR036388">
    <property type="entry name" value="WH-like_DNA-bd_sf"/>
</dbReference>
<dbReference type="SUPFAM" id="SSF46785">
    <property type="entry name" value="Winged helix' DNA-binding domain"/>
    <property type="match status" value="1"/>
</dbReference>
<reference evidence="6 7" key="1">
    <citation type="submission" date="2020-07" db="EMBL/GenBank/DDBJ databases">
        <title>Alkalicella. sp. LB2 genome.</title>
        <authorList>
            <person name="Postec A."/>
            <person name="Quemeneur M."/>
        </authorList>
    </citation>
    <scope>NUCLEOTIDE SEQUENCE [LARGE SCALE GENOMIC DNA]</scope>
    <source>
        <strain evidence="6 7">LB2</strain>
    </source>
</reference>
<feature type="domain" description="IclR-ED" evidence="5">
    <location>
        <begin position="80"/>
        <end position="265"/>
    </location>
</feature>
<dbReference type="PROSITE" id="PS51078">
    <property type="entry name" value="ICLR_ED"/>
    <property type="match status" value="1"/>
</dbReference>
<organism evidence="6 7">
    <name type="scientific">Alkalicella caledoniensis</name>
    <dbReference type="NCBI Taxonomy" id="2731377"/>
    <lineage>
        <taxon>Bacteria</taxon>
        <taxon>Bacillati</taxon>
        <taxon>Bacillota</taxon>
        <taxon>Clostridia</taxon>
        <taxon>Eubacteriales</taxon>
        <taxon>Proteinivoracaceae</taxon>
        <taxon>Alkalicella</taxon>
    </lineage>
</organism>
<dbReference type="SUPFAM" id="SSF55781">
    <property type="entry name" value="GAF domain-like"/>
    <property type="match status" value="1"/>
</dbReference>
<dbReference type="Pfam" id="PF09339">
    <property type="entry name" value="HTH_IclR"/>
    <property type="match status" value="1"/>
</dbReference>
<gene>
    <name evidence="6" type="ORF">HYG86_07885</name>
</gene>
<dbReference type="InterPro" id="IPR029016">
    <property type="entry name" value="GAF-like_dom_sf"/>
</dbReference>
<dbReference type="SMART" id="SM00346">
    <property type="entry name" value="HTH_ICLR"/>
    <property type="match status" value="1"/>
</dbReference>
<dbReference type="InterPro" id="IPR036390">
    <property type="entry name" value="WH_DNA-bd_sf"/>
</dbReference>
<keyword evidence="1" id="KW-0805">Transcription regulation</keyword>
<dbReference type="KEGG" id="acae:HYG86_07885"/>
<dbReference type="Pfam" id="PF01614">
    <property type="entry name" value="IclR_C"/>
    <property type="match status" value="1"/>
</dbReference>
<feature type="domain" description="HTH iclR-type" evidence="4">
    <location>
        <begin position="16"/>
        <end position="79"/>
    </location>
</feature>
<dbReference type="PANTHER" id="PTHR30136:SF35">
    <property type="entry name" value="HTH-TYPE TRANSCRIPTIONAL REGULATOR RV1719"/>
    <property type="match status" value="1"/>
</dbReference>
<dbReference type="EMBL" id="CP058559">
    <property type="protein sequence ID" value="QNO14713.1"/>
    <property type="molecule type" value="Genomic_DNA"/>
</dbReference>
<keyword evidence="7" id="KW-1185">Reference proteome</keyword>
<proteinExistence type="predicted"/>
<dbReference type="AlphaFoldDB" id="A0A7G9W7Q1"/>
<sequence>MERTVRKPLYRPKYPVQSLEKALEIIDILAQQDTDQGLGISELNEILDLGKSTIHRLLDTLVAYQYVERLENNNYRLGWGLFQIGSALPRQRRVEKLEVKALKDISNKFQETVNLGVRGGNDVIVVSKVDPDTNSRVKIDSHVGEIEPIYATGLGKILFAELDEDTVREVIKNVDFKKYTENTITNAEDFLKELRKVKEQGYAIDNEEYFMGLTCLAMPIRGHEGEVVAALSVSGPTFRFGVDKIMTLREELSKEILQISKHLGFESNK</sequence>